<dbReference type="Pfam" id="PF20469">
    <property type="entry name" value="OLD-like_TOPRIM"/>
    <property type="match status" value="1"/>
</dbReference>
<gene>
    <name evidence="2" type="ORF">SAMN05421756_106127</name>
</gene>
<name>A0A1H9J8H3_9ACTN</name>
<evidence type="ECO:0000313" key="3">
    <source>
        <dbReference type="Proteomes" id="UP000198504"/>
    </source>
</evidence>
<dbReference type="AlphaFoldDB" id="A0A1H9J8H3"/>
<organism evidence="2 3">
    <name type="scientific">Microlunatus flavus</name>
    <dbReference type="NCBI Taxonomy" id="1036181"/>
    <lineage>
        <taxon>Bacteria</taxon>
        <taxon>Bacillati</taxon>
        <taxon>Actinomycetota</taxon>
        <taxon>Actinomycetes</taxon>
        <taxon>Propionibacteriales</taxon>
        <taxon>Propionibacteriaceae</taxon>
        <taxon>Microlunatus</taxon>
    </lineage>
</organism>
<sequence>MPTTVLVEGESDRVAVETLAGAAGLDLAGAAVHVVAMGGATSIVHHLLVGPDERVLGLCDEAEAPGILRALDRAGVGAGAGGLAERGFQVCRADLEDELIRALGPGAVLAVVEAQGELTSFRRLQHQPALRDRPLVHQLRRFLAGRSGHKITYARLLVEALPPGATPEPLARLLADL</sequence>
<dbReference type="Proteomes" id="UP000198504">
    <property type="component" value="Unassembled WGS sequence"/>
</dbReference>
<proteinExistence type="predicted"/>
<dbReference type="RefSeq" id="WP_091182195.1">
    <property type="nucleotide sequence ID" value="NZ_FOFA01000006.1"/>
</dbReference>
<evidence type="ECO:0000259" key="1">
    <source>
        <dbReference type="Pfam" id="PF20469"/>
    </source>
</evidence>
<keyword evidence="3" id="KW-1185">Reference proteome</keyword>
<dbReference type="OrthoDB" id="9152042at2"/>
<protein>
    <recommendedName>
        <fullName evidence="1">OLD protein-like TOPRIM domain-containing protein</fullName>
    </recommendedName>
</protein>
<dbReference type="EMBL" id="FOFA01000006">
    <property type="protein sequence ID" value="SEQ83321.1"/>
    <property type="molecule type" value="Genomic_DNA"/>
</dbReference>
<accession>A0A1H9J8H3</accession>
<feature type="domain" description="OLD protein-like TOPRIM" evidence="1">
    <location>
        <begin position="4"/>
        <end position="45"/>
    </location>
</feature>
<evidence type="ECO:0000313" key="2">
    <source>
        <dbReference type="EMBL" id="SEQ83321.1"/>
    </source>
</evidence>
<reference evidence="3" key="1">
    <citation type="submission" date="2016-10" db="EMBL/GenBank/DDBJ databases">
        <authorList>
            <person name="Varghese N."/>
            <person name="Submissions S."/>
        </authorList>
    </citation>
    <scope>NUCLEOTIDE SEQUENCE [LARGE SCALE GENOMIC DNA]</scope>
    <source>
        <strain evidence="3">CGMCC 4.6856</strain>
    </source>
</reference>
<dbReference type="STRING" id="1036181.SAMN05421756_106127"/>
<dbReference type="InterPro" id="IPR034139">
    <property type="entry name" value="TOPRIM_OLD"/>
</dbReference>